<accession>A0ACB8QK15</accession>
<dbReference type="EMBL" id="MU273560">
    <property type="protein sequence ID" value="KAI0032012.1"/>
    <property type="molecule type" value="Genomic_DNA"/>
</dbReference>
<sequence>PISLIPVEVISSIFLAFAEITDTLFNLKWVPLMLVCRRWHDVAIGTHALWSFV</sequence>
<keyword evidence="2" id="KW-1185">Reference proteome</keyword>
<comment type="caution">
    <text evidence="1">The sequence shown here is derived from an EMBL/GenBank/DDBJ whole genome shotgun (WGS) entry which is preliminary data.</text>
</comment>
<name>A0ACB8QK15_9AGAM</name>
<reference evidence="1" key="2">
    <citation type="journal article" date="2022" name="New Phytol.">
        <title>Evolutionary transition to the ectomycorrhizal habit in the genomes of a hyperdiverse lineage of mushroom-forming fungi.</title>
        <authorList>
            <person name="Looney B."/>
            <person name="Miyauchi S."/>
            <person name="Morin E."/>
            <person name="Drula E."/>
            <person name="Courty P.E."/>
            <person name="Kohler A."/>
            <person name="Kuo A."/>
            <person name="LaButti K."/>
            <person name="Pangilinan J."/>
            <person name="Lipzen A."/>
            <person name="Riley R."/>
            <person name="Andreopoulos W."/>
            <person name="He G."/>
            <person name="Johnson J."/>
            <person name="Nolan M."/>
            <person name="Tritt A."/>
            <person name="Barry K.W."/>
            <person name="Grigoriev I.V."/>
            <person name="Nagy L.G."/>
            <person name="Hibbett D."/>
            <person name="Henrissat B."/>
            <person name="Matheny P.B."/>
            <person name="Labbe J."/>
            <person name="Martin F.M."/>
        </authorList>
    </citation>
    <scope>NUCLEOTIDE SEQUENCE</scope>
    <source>
        <strain evidence="1">EC-137</strain>
    </source>
</reference>
<feature type="non-terminal residue" evidence="1">
    <location>
        <position position="53"/>
    </location>
</feature>
<reference evidence="1" key="1">
    <citation type="submission" date="2021-02" db="EMBL/GenBank/DDBJ databases">
        <authorList>
            <consortium name="DOE Joint Genome Institute"/>
            <person name="Ahrendt S."/>
            <person name="Looney B.P."/>
            <person name="Miyauchi S."/>
            <person name="Morin E."/>
            <person name="Drula E."/>
            <person name="Courty P.E."/>
            <person name="Chicoki N."/>
            <person name="Fauchery L."/>
            <person name="Kohler A."/>
            <person name="Kuo A."/>
            <person name="Labutti K."/>
            <person name="Pangilinan J."/>
            <person name="Lipzen A."/>
            <person name="Riley R."/>
            <person name="Andreopoulos W."/>
            <person name="He G."/>
            <person name="Johnson J."/>
            <person name="Barry K.W."/>
            <person name="Grigoriev I.V."/>
            <person name="Nagy L."/>
            <person name="Hibbett D."/>
            <person name="Henrissat B."/>
            <person name="Matheny P.B."/>
            <person name="Labbe J."/>
            <person name="Martin F."/>
        </authorList>
    </citation>
    <scope>NUCLEOTIDE SEQUENCE</scope>
    <source>
        <strain evidence="1">EC-137</strain>
    </source>
</reference>
<evidence type="ECO:0000313" key="1">
    <source>
        <dbReference type="EMBL" id="KAI0032012.1"/>
    </source>
</evidence>
<proteinExistence type="predicted"/>
<dbReference type="Proteomes" id="UP000814128">
    <property type="component" value="Unassembled WGS sequence"/>
</dbReference>
<evidence type="ECO:0000313" key="2">
    <source>
        <dbReference type="Proteomes" id="UP000814128"/>
    </source>
</evidence>
<protein>
    <submittedName>
        <fullName evidence="1">Uncharacterized protein</fullName>
    </submittedName>
</protein>
<gene>
    <name evidence="1" type="ORF">K488DRAFT_38964</name>
</gene>
<feature type="non-terminal residue" evidence="1">
    <location>
        <position position="1"/>
    </location>
</feature>
<organism evidence="1 2">
    <name type="scientific">Vararia minispora EC-137</name>
    <dbReference type="NCBI Taxonomy" id="1314806"/>
    <lineage>
        <taxon>Eukaryota</taxon>
        <taxon>Fungi</taxon>
        <taxon>Dikarya</taxon>
        <taxon>Basidiomycota</taxon>
        <taxon>Agaricomycotina</taxon>
        <taxon>Agaricomycetes</taxon>
        <taxon>Russulales</taxon>
        <taxon>Lachnocladiaceae</taxon>
        <taxon>Vararia</taxon>
    </lineage>
</organism>